<protein>
    <submittedName>
        <fullName evidence="6">Conotoxin superfamily I1</fullName>
    </submittedName>
</protein>
<feature type="signal peptide" evidence="5">
    <location>
        <begin position="1"/>
        <end position="19"/>
    </location>
</feature>
<keyword evidence="2" id="KW-0964">Secreted</keyword>
<keyword evidence="4" id="KW-1015">Disulfide bond</keyword>
<reference evidence="6" key="1">
    <citation type="journal article" date="2019" name="Mar. Drugs">
        <title>Conotoxin diversity in the venom gland transcriptome of the Magician's Cone, Pionoconus magus.</title>
        <authorList>
            <person name="Pardos-Blas J.R."/>
            <person name="Irisarri I."/>
            <person name="Abalde S."/>
            <person name="Tenorio M.J."/>
            <person name="Zardoya R."/>
        </authorList>
    </citation>
    <scope>NUCLEOTIDE SEQUENCE</scope>
    <source>
        <strain evidence="6">PMAG082</strain>
        <tissue evidence="6">Venom gland</tissue>
    </source>
</reference>
<evidence type="ECO:0000256" key="3">
    <source>
        <dbReference type="ARBA" id="ARBA00022656"/>
    </source>
</evidence>
<evidence type="ECO:0000313" key="6">
    <source>
        <dbReference type="EMBL" id="DAC80562.1"/>
    </source>
</evidence>
<organism evidence="6">
    <name type="scientific">Conus magus</name>
    <name type="common">Magical cone</name>
    <dbReference type="NCBI Taxonomy" id="6492"/>
    <lineage>
        <taxon>Eukaryota</taxon>
        <taxon>Metazoa</taxon>
        <taxon>Spiralia</taxon>
        <taxon>Lophotrochozoa</taxon>
        <taxon>Mollusca</taxon>
        <taxon>Gastropoda</taxon>
        <taxon>Caenogastropoda</taxon>
        <taxon>Neogastropoda</taxon>
        <taxon>Conoidea</taxon>
        <taxon>Conidae</taxon>
        <taxon>Conus</taxon>
        <taxon>Pionoconus</taxon>
    </lineage>
</organism>
<dbReference type="GO" id="GO:0005576">
    <property type="term" value="C:extracellular region"/>
    <property type="evidence" value="ECO:0007669"/>
    <property type="project" value="UniProtKB-SubCell"/>
</dbReference>
<dbReference type="InterPro" id="IPR013141">
    <property type="entry name" value="Conotoxin-I_CS"/>
</dbReference>
<dbReference type="AlphaFoldDB" id="A0A679PD88"/>
<accession>A0A679PD88</accession>
<sequence length="76" mass="8074">MKLCVTFLLILVILPSVTGKKSSEHTPSDAALRGERGTCSPIGQQCIDHDDCCGTMCCMGGNCGVPVYILPCHFNS</sequence>
<evidence type="ECO:0000256" key="4">
    <source>
        <dbReference type="ARBA" id="ARBA00023157"/>
    </source>
</evidence>
<feature type="chain" id="PRO_5025351944" evidence="5">
    <location>
        <begin position="20"/>
        <end position="76"/>
    </location>
</feature>
<evidence type="ECO:0000256" key="5">
    <source>
        <dbReference type="SAM" id="SignalP"/>
    </source>
</evidence>
<evidence type="ECO:0000256" key="2">
    <source>
        <dbReference type="ARBA" id="ARBA00022525"/>
    </source>
</evidence>
<evidence type="ECO:0000256" key="1">
    <source>
        <dbReference type="ARBA" id="ARBA00004613"/>
    </source>
</evidence>
<keyword evidence="3" id="KW-0800">Toxin</keyword>
<proteinExistence type="evidence at transcript level"/>
<dbReference type="EMBL" id="BK011214">
    <property type="protein sequence ID" value="DAC80562.1"/>
    <property type="molecule type" value="mRNA"/>
</dbReference>
<dbReference type="GO" id="GO:0090729">
    <property type="term" value="F:toxin activity"/>
    <property type="evidence" value="ECO:0007669"/>
    <property type="project" value="UniProtKB-KW"/>
</dbReference>
<comment type="subcellular location">
    <subcellularLocation>
        <location evidence="1">Secreted</location>
    </subcellularLocation>
</comment>
<name>A0A679PD88_CONMA</name>
<dbReference type="PROSITE" id="PS60019">
    <property type="entry name" value="I_CONOTOXIN"/>
    <property type="match status" value="1"/>
</dbReference>
<keyword evidence="5" id="KW-0732">Signal</keyword>